<evidence type="ECO:0000313" key="2">
    <source>
        <dbReference type="Proteomes" id="UP000750711"/>
    </source>
</evidence>
<proteinExistence type="predicted"/>
<dbReference type="EMBL" id="JAGHQM010000001">
    <property type="protein sequence ID" value="KAH0569249.1"/>
    <property type="molecule type" value="Genomic_DNA"/>
</dbReference>
<protein>
    <submittedName>
        <fullName evidence="1">Uncharacterized protein</fullName>
    </submittedName>
</protein>
<keyword evidence="2" id="KW-1185">Reference proteome</keyword>
<dbReference type="AlphaFoldDB" id="A0A9P8LIJ5"/>
<organism evidence="1 2">
    <name type="scientific">Trichoglossum hirsutum</name>
    <dbReference type="NCBI Taxonomy" id="265104"/>
    <lineage>
        <taxon>Eukaryota</taxon>
        <taxon>Fungi</taxon>
        <taxon>Dikarya</taxon>
        <taxon>Ascomycota</taxon>
        <taxon>Pezizomycotina</taxon>
        <taxon>Geoglossomycetes</taxon>
        <taxon>Geoglossales</taxon>
        <taxon>Geoglossaceae</taxon>
        <taxon>Trichoglossum</taxon>
    </lineage>
</organism>
<evidence type="ECO:0000313" key="1">
    <source>
        <dbReference type="EMBL" id="KAH0569249.1"/>
    </source>
</evidence>
<sequence>MSEQEARAEYGTNEVIPSDLADAIRQEMLNSIKDDPDLLTAVSTSPWTTLQYTEKTRDVHEQFLKSGDKETLARMMKVPAERVADRFYRAFPVIFRNTTTLLLKGGLPNRVWTFVAFGKLTFENGLPALGPSKVKHKLDSGFALHVRGDVDLLLSGLGGGTALMIDWKIY</sequence>
<dbReference type="Proteomes" id="UP000750711">
    <property type="component" value="Unassembled WGS sequence"/>
</dbReference>
<accession>A0A9P8LIJ5</accession>
<reference evidence="1" key="1">
    <citation type="submission" date="2021-03" db="EMBL/GenBank/DDBJ databases">
        <title>Comparative genomics and phylogenomic investigation of the class Geoglossomycetes provide insights into ecological specialization and systematics.</title>
        <authorList>
            <person name="Melie T."/>
            <person name="Pirro S."/>
            <person name="Miller A.N."/>
            <person name="Quandt A."/>
        </authorList>
    </citation>
    <scope>NUCLEOTIDE SEQUENCE</scope>
    <source>
        <strain evidence="1">CAQ_001_2017</strain>
    </source>
</reference>
<comment type="caution">
    <text evidence="1">The sequence shown here is derived from an EMBL/GenBank/DDBJ whole genome shotgun (WGS) entry which is preliminary data.</text>
</comment>
<gene>
    <name evidence="1" type="ORF">GP486_000005</name>
</gene>
<name>A0A9P8LIJ5_9PEZI</name>